<name>A0A5Q2RLJ8_9ACTN</name>
<evidence type="ECO:0000313" key="2">
    <source>
        <dbReference type="Proteomes" id="UP000334019"/>
    </source>
</evidence>
<dbReference type="Proteomes" id="UP000334019">
    <property type="component" value="Chromosome"/>
</dbReference>
<reference evidence="1 2" key="1">
    <citation type="submission" date="2019-11" db="EMBL/GenBank/DDBJ databases">
        <authorList>
            <person name="He Y."/>
        </authorList>
    </citation>
    <scope>NUCLEOTIDE SEQUENCE [LARGE SCALE GENOMIC DNA]</scope>
    <source>
        <strain evidence="1 2">SCSIO 58843</strain>
    </source>
</reference>
<dbReference type="KEGG" id="atq:GH723_06185"/>
<sequence>MDRPPVDPPLVEDRLAEIVTLVEEAHEAEPGAGASLVRVRGLVAEEVELALAPVPEGDVLGALLGAVVPAEWEAAGVVVDGTARAWPDGRVGTDRGRARVAVLCHRSGATASVLRRAGEDPVVDRSPRGTSPIGRVADAVRRSLGLATPPPEVGVAVVVVQVWLHRVSALALDGGRVDLDVARSLRPPLPATWAALREQCAGGGWGELDCPPRLAAWMDDGMFARWCVASFPEPIELVVELADLVPLEVGELLARALADAQPRRSE</sequence>
<accession>A0A5Q2RLJ8</accession>
<dbReference type="EMBL" id="CP045851">
    <property type="protein sequence ID" value="QGG94730.1"/>
    <property type="molecule type" value="Genomic_DNA"/>
</dbReference>
<dbReference type="RefSeq" id="WP_153758836.1">
    <property type="nucleotide sequence ID" value="NZ_CP045851.1"/>
</dbReference>
<proteinExistence type="predicted"/>
<gene>
    <name evidence="1" type="ORF">GH723_06185</name>
</gene>
<dbReference type="AlphaFoldDB" id="A0A5Q2RLJ8"/>
<evidence type="ECO:0000313" key="1">
    <source>
        <dbReference type="EMBL" id="QGG94730.1"/>
    </source>
</evidence>
<keyword evidence="2" id="KW-1185">Reference proteome</keyword>
<protein>
    <submittedName>
        <fullName evidence="1">Uncharacterized protein</fullName>
    </submittedName>
</protein>
<organism evidence="1 2">
    <name type="scientific">Actinomarinicola tropica</name>
    <dbReference type="NCBI Taxonomy" id="2789776"/>
    <lineage>
        <taxon>Bacteria</taxon>
        <taxon>Bacillati</taxon>
        <taxon>Actinomycetota</taxon>
        <taxon>Acidimicrobiia</taxon>
        <taxon>Acidimicrobiales</taxon>
        <taxon>Iamiaceae</taxon>
        <taxon>Actinomarinicola</taxon>
    </lineage>
</organism>